<keyword evidence="2" id="KW-1015">Disulfide bond</keyword>
<feature type="domain" description="C-type lectin" evidence="5">
    <location>
        <begin position="185"/>
        <end position="256"/>
    </location>
</feature>
<keyword evidence="3" id="KW-0175">Coiled coil</keyword>
<dbReference type="SUPFAM" id="SSF56436">
    <property type="entry name" value="C-type lectin-like"/>
    <property type="match status" value="2"/>
</dbReference>
<dbReference type="Pfam" id="PF00059">
    <property type="entry name" value="Lectin_C"/>
    <property type="match status" value="2"/>
</dbReference>
<protein>
    <submittedName>
        <fullName evidence="6">C-type lectin domain family 4 member F</fullName>
    </submittedName>
</protein>
<evidence type="ECO:0000256" key="3">
    <source>
        <dbReference type="SAM" id="Coils"/>
    </source>
</evidence>
<reference evidence="6" key="1">
    <citation type="submission" date="2020-03" db="EMBL/GenBank/DDBJ databases">
        <title>Studies in the Genomics of Life Span.</title>
        <authorList>
            <person name="Glass D."/>
        </authorList>
    </citation>
    <scope>NUCLEOTIDE SEQUENCE</scope>
    <source>
        <strain evidence="6">SUZIE</strain>
        <tissue evidence="6">Muscle</tissue>
    </source>
</reference>
<accession>A0AA41NDM9</accession>
<keyword evidence="4" id="KW-0812">Transmembrane</keyword>
<organism evidence="6 7">
    <name type="scientific">Sciurus carolinensis</name>
    <name type="common">Eastern gray squirrel</name>
    <dbReference type="NCBI Taxonomy" id="30640"/>
    <lineage>
        <taxon>Eukaryota</taxon>
        <taxon>Metazoa</taxon>
        <taxon>Chordata</taxon>
        <taxon>Craniata</taxon>
        <taxon>Vertebrata</taxon>
        <taxon>Euteleostomi</taxon>
        <taxon>Mammalia</taxon>
        <taxon>Eutheria</taxon>
        <taxon>Euarchontoglires</taxon>
        <taxon>Glires</taxon>
        <taxon>Rodentia</taxon>
        <taxon>Sciuromorpha</taxon>
        <taxon>Sciuridae</taxon>
        <taxon>Sciurinae</taxon>
        <taxon>Sciurini</taxon>
        <taxon>Sciurus</taxon>
    </lineage>
</organism>
<dbReference type="PANTHER" id="PTHR22803">
    <property type="entry name" value="MANNOSE, PHOSPHOLIPASE, LECTIN RECEPTOR RELATED"/>
    <property type="match status" value="1"/>
</dbReference>
<dbReference type="InterPro" id="IPR050111">
    <property type="entry name" value="C-type_lectin/snaclec_domain"/>
</dbReference>
<name>A0AA41NDM9_SCICA</name>
<feature type="transmembrane region" description="Helical" evidence="4">
    <location>
        <begin position="23"/>
        <end position="50"/>
    </location>
</feature>
<dbReference type="EMBL" id="JAATJV010420070">
    <property type="protein sequence ID" value="MBZ3887949.1"/>
    <property type="molecule type" value="Genomic_DNA"/>
</dbReference>
<dbReference type="Proteomes" id="UP001166674">
    <property type="component" value="Unassembled WGS sequence"/>
</dbReference>
<keyword evidence="7" id="KW-1185">Reference proteome</keyword>
<evidence type="ECO:0000256" key="2">
    <source>
        <dbReference type="ARBA" id="ARBA00023157"/>
    </source>
</evidence>
<proteinExistence type="predicted"/>
<keyword evidence="4" id="KW-0472">Membrane</keyword>
<dbReference type="InterPro" id="IPR001304">
    <property type="entry name" value="C-type_lectin-like"/>
</dbReference>
<dbReference type="InterPro" id="IPR016186">
    <property type="entry name" value="C-type_lectin-like/link_sf"/>
</dbReference>
<dbReference type="Gene3D" id="3.10.100.10">
    <property type="entry name" value="Mannose-Binding Protein A, subunit A"/>
    <property type="match status" value="2"/>
</dbReference>
<dbReference type="InterPro" id="IPR018378">
    <property type="entry name" value="C-type_lectin_CS"/>
</dbReference>
<gene>
    <name evidence="6" type="ORF">SUZIE_195510</name>
</gene>
<dbReference type="InterPro" id="IPR016187">
    <property type="entry name" value="CTDL_fold"/>
</dbReference>
<keyword evidence="1" id="KW-0430">Lectin</keyword>
<sequence length="708" mass="80257">MPEIHLPDPPPKSDPSLVLRKPLILRVALICLSLVLVTFIVLQAILYPWLMGTISDIKTDAQLLKGRVDNVSTLGSKVEKNSGDVQATGLQIQMVNVSLDRVNSQILTLKTSIEKATAQIHNLTTNWEAVGHLNSQIPELKRDLDKASALNTKVRELQSKLETISKSLKRQNDILQMVSQDWKYFRGNFYYFSHTPKTWYSAQQFCVSRSSHLTSVTSETEQEFLYKTASGLPYWIGLTKAGSEGSWYWVDETPFNKDRSDGLASGQEQQRGMKGAEMESDKVTFCTDNQCVSLQTRDHHYFGRAAEVQEVIQMFRGHMESSRTWHEEIQMLNFRVDNVSSQIQMLGGHLGDARADIQMVKGALKDTNTLGLQTQTLRSSLERADTEIERLKGSLQSANALNTQAQTFLQGSLDNISAEMQVLRGHLERAGDEIHVLKRDLETVTAQTQIANGHLEQTDAQIQELKAELENASTLNAQIQVLNGQLKNASREIQTLKQGVKDAAALNSQTQMLESNLQKASTEMQRLKGDLENTKTLTTKIQEEQSRLRNLFATLASQEQQQSSQNQLLQLILKGWKVYAGNLYYFSHVKKSWHEAENSCVSMGAHLASVTSQDEQTFLVYFTKNSYHWIGLTDMGTEGSWRWTDGTQFDKAQSRAFWDKNQPDNWRHRNGQTEDCVHLQQLWNDIDCNSLYYWVCKRPMDQRVAGQS</sequence>
<evidence type="ECO:0000256" key="4">
    <source>
        <dbReference type="SAM" id="Phobius"/>
    </source>
</evidence>
<keyword evidence="4" id="KW-1133">Transmembrane helix</keyword>
<dbReference type="SMART" id="SM00034">
    <property type="entry name" value="CLECT"/>
    <property type="match status" value="2"/>
</dbReference>
<dbReference type="Gene3D" id="1.20.5.170">
    <property type="match status" value="6"/>
</dbReference>
<feature type="coiled-coil region" evidence="3">
    <location>
        <begin position="99"/>
        <end position="174"/>
    </location>
</feature>
<dbReference type="InterPro" id="IPR033989">
    <property type="entry name" value="CD209-like_CTLD"/>
</dbReference>
<feature type="domain" description="C-type lectin" evidence="5">
    <location>
        <begin position="579"/>
        <end position="697"/>
    </location>
</feature>
<evidence type="ECO:0000259" key="5">
    <source>
        <dbReference type="PROSITE" id="PS50041"/>
    </source>
</evidence>
<evidence type="ECO:0000313" key="7">
    <source>
        <dbReference type="Proteomes" id="UP001166674"/>
    </source>
</evidence>
<comment type="caution">
    <text evidence="6">The sequence shown here is derived from an EMBL/GenBank/DDBJ whole genome shotgun (WGS) entry which is preliminary data.</text>
</comment>
<dbReference type="CDD" id="cd03590">
    <property type="entry name" value="CLECT_DC-SIGN_like"/>
    <property type="match status" value="1"/>
</dbReference>
<evidence type="ECO:0000313" key="6">
    <source>
        <dbReference type="EMBL" id="MBZ3887949.1"/>
    </source>
</evidence>
<dbReference type="PROSITE" id="PS50041">
    <property type="entry name" value="C_TYPE_LECTIN_2"/>
    <property type="match status" value="2"/>
</dbReference>
<dbReference type="AlphaFoldDB" id="A0AA41NDM9"/>
<feature type="coiled-coil region" evidence="3">
    <location>
        <begin position="427"/>
        <end position="561"/>
    </location>
</feature>
<dbReference type="GO" id="GO:0030246">
    <property type="term" value="F:carbohydrate binding"/>
    <property type="evidence" value="ECO:0007669"/>
    <property type="project" value="UniProtKB-KW"/>
</dbReference>
<dbReference type="PROSITE" id="PS00615">
    <property type="entry name" value="C_TYPE_LECTIN_1"/>
    <property type="match status" value="1"/>
</dbReference>
<evidence type="ECO:0000256" key="1">
    <source>
        <dbReference type="ARBA" id="ARBA00022734"/>
    </source>
</evidence>